<dbReference type="InterPro" id="IPR043519">
    <property type="entry name" value="NT_sf"/>
</dbReference>
<keyword evidence="3" id="KW-1185">Reference proteome</keyword>
<organism evidence="2 3">
    <name type="scientific">Paenibacillus chartarius</name>
    <dbReference type="NCBI Taxonomy" id="747481"/>
    <lineage>
        <taxon>Bacteria</taxon>
        <taxon>Bacillati</taxon>
        <taxon>Bacillota</taxon>
        <taxon>Bacilli</taxon>
        <taxon>Bacillales</taxon>
        <taxon>Paenibacillaceae</taxon>
        <taxon>Paenibacillus</taxon>
    </lineage>
</organism>
<evidence type="ECO:0000259" key="1">
    <source>
        <dbReference type="Pfam" id="PF01909"/>
    </source>
</evidence>
<dbReference type="Proteomes" id="UP001589776">
    <property type="component" value="Unassembled WGS sequence"/>
</dbReference>
<protein>
    <submittedName>
        <fullName evidence="2">Nucleotidyltransferase domain-containing protein</fullName>
    </submittedName>
</protein>
<dbReference type="Pfam" id="PF01909">
    <property type="entry name" value="NTP_transf_2"/>
    <property type="match status" value="1"/>
</dbReference>
<dbReference type="Gene3D" id="3.30.460.10">
    <property type="entry name" value="Beta Polymerase, domain 2"/>
    <property type="match status" value="1"/>
</dbReference>
<proteinExistence type="predicted"/>
<accession>A0ABV6DPH7</accession>
<evidence type="ECO:0000313" key="2">
    <source>
        <dbReference type="EMBL" id="MFC0214554.1"/>
    </source>
</evidence>
<sequence>MKLPVHEQFIEMAIGYISQDQRFTGLLAGGSMMHGTMDEYSDLDLIIVYDSEFRSEIMDRRLQIAEGMGNLLSAFTGEHVGEPRLIICLYGPVPLHVDLKFVQREELRSRIEDPLILWERGFDISTTLSETTPSFPYPDPQWMEDRFWVWVHYGAAKLGRGELFELIDLLTFMRNAVLGPMALIRNGHLPRGVRKIETCAVEVLEELKGTIPVHSFESCYCALKNTILLYQRLRDVRKIVPKTEAERVSVKYLDGIYASQSLQG</sequence>
<dbReference type="InterPro" id="IPR002934">
    <property type="entry name" value="Polymerase_NTP_transf_dom"/>
</dbReference>
<dbReference type="Gene3D" id="1.20.120.330">
    <property type="entry name" value="Nucleotidyltransferases domain 2"/>
    <property type="match status" value="1"/>
</dbReference>
<dbReference type="RefSeq" id="WP_377471937.1">
    <property type="nucleotide sequence ID" value="NZ_JBHLWN010000074.1"/>
</dbReference>
<dbReference type="EMBL" id="JBHLWN010000074">
    <property type="protein sequence ID" value="MFC0214554.1"/>
    <property type="molecule type" value="Genomic_DNA"/>
</dbReference>
<gene>
    <name evidence="2" type="ORF">ACFFK0_19155</name>
</gene>
<comment type="caution">
    <text evidence="2">The sequence shown here is derived from an EMBL/GenBank/DDBJ whole genome shotgun (WGS) entry which is preliminary data.</text>
</comment>
<evidence type="ECO:0000313" key="3">
    <source>
        <dbReference type="Proteomes" id="UP001589776"/>
    </source>
</evidence>
<reference evidence="2 3" key="1">
    <citation type="submission" date="2024-09" db="EMBL/GenBank/DDBJ databases">
        <authorList>
            <person name="Sun Q."/>
            <person name="Mori K."/>
        </authorList>
    </citation>
    <scope>NUCLEOTIDE SEQUENCE [LARGE SCALE GENOMIC DNA]</scope>
    <source>
        <strain evidence="2 3">CCM 7759</strain>
    </source>
</reference>
<name>A0ABV6DPH7_9BACL</name>
<dbReference type="SUPFAM" id="SSF81301">
    <property type="entry name" value="Nucleotidyltransferase"/>
    <property type="match status" value="1"/>
</dbReference>
<feature type="domain" description="Polymerase nucleotidyl transferase" evidence="1">
    <location>
        <begin position="25"/>
        <end position="73"/>
    </location>
</feature>